<accession>A0A3M7QCR9</accession>
<comment type="caution">
    <text evidence="1">The sequence shown here is derived from an EMBL/GenBank/DDBJ whole genome shotgun (WGS) entry which is preliminary data.</text>
</comment>
<keyword evidence="2" id="KW-1185">Reference proteome</keyword>
<dbReference type="EMBL" id="REGN01006516">
    <property type="protein sequence ID" value="RNA09216.1"/>
    <property type="molecule type" value="Genomic_DNA"/>
</dbReference>
<reference evidence="1 2" key="1">
    <citation type="journal article" date="2018" name="Sci. Rep.">
        <title>Genomic signatures of local adaptation to the degree of environmental predictability in rotifers.</title>
        <authorList>
            <person name="Franch-Gras L."/>
            <person name="Hahn C."/>
            <person name="Garcia-Roger E.M."/>
            <person name="Carmona M.J."/>
            <person name="Serra M."/>
            <person name="Gomez A."/>
        </authorList>
    </citation>
    <scope>NUCLEOTIDE SEQUENCE [LARGE SCALE GENOMIC DNA]</scope>
    <source>
        <strain evidence="1">HYR1</strain>
    </source>
</reference>
<dbReference type="Proteomes" id="UP000276133">
    <property type="component" value="Unassembled WGS sequence"/>
</dbReference>
<proteinExistence type="predicted"/>
<evidence type="ECO:0000313" key="2">
    <source>
        <dbReference type="Proteomes" id="UP000276133"/>
    </source>
</evidence>
<name>A0A3M7QCR9_BRAPC</name>
<dbReference type="AlphaFoldDB" id="A0A3M7QCR9"/>
<organism evidence="1 2">
    <name type="scientific">Brachionus plicatilis</name>
    <name type="common">Marine rotifer</name>
    <name type="synonym">Brachionus muelleri</name>
    <dbReference type="NCBI Taxonomy" id="10195"/>
    <lineage>
        <taxon>Eukaryota</taxon>
        <taxon>Metazoa</taxon>
        <taxon>Spiralia</taxon>
        <taxon>Gnathifera</taxon>
        <taxon>Rotifera</taxon>
        <taxon>Eurotatoria</taxon>
        <taxon>Monogononta</taxon>
        <taxon>Pseudotrocha</taxon>
        <taxon>Ploima</taxon>
        <taxon>Brachionidae</taxon>
        <taxon>Brachionus</taxon>
    </lineage>
</organism>
<sequence length="67" mass="8027">MVLAYKAFKRVVLRYYVLVAYQIATWKTEKKQIFLNPFLVAYQIATWKTEKKQIFLVTATISDLFKF</sequence>
<gene>
    <name evidence="1" type="ORF">BpHYR1_013341</name>
</gene>
<protein>
    <submittedName>
        <fullName evidence="1">Uncharacterized protein</fullName>
    </submittedName>
</protein>
<evidence type="ECO:0000313" key="1">
    <source>
        <dbReference type="EMBL" id="RNA09216.1"/>
    </source>
</evidence>